<evidence type="ECO:0000313" key="3">
    <source>
        <dbReference type="EMBL" id="PSN58824.1"/>
    </source>
</evidence>
<feature type="domain" description="Glucose-methanol-choline oxidoreductase C-terminal" evidence="2">
    <location>
        <begin position="2"/>
        <end position="39"/>
    </location>
</feature>
<dbReference type="InterPro" id="IPR012132">
    <property type="entry name" value="GMC_OxRdtase"/>
</dbReference>
<proteinExistence type="inferred from homology"/>
<comment type="similarity">
    <text evidence="1">Belongs to the GMC oxidoreductase family.</text>
</comment>
<name>A0A2T2N075_CORCC</name>
<evidence type="ECO:0000256" key="1">
    <source>
        <dbReference type="ARBA" id="ARBA00010790"/>
    </source>
</evidence>
<dbReference type="PANTHER" id="PTHR11552">
    <property type="entry name" value="GLUCOSE-METHANOL-CHOLINE GMC OXIDOREDUCTASE"/>
    <property type="match status" value="1"/>
</dbReference>
<keyword evidence="4" id="KW-1185">Reference proteome</keyword>
<dbReference type="Gene3D" id="3.50.50.60">
    <property type="entry name" value="FAD/NAD(P)-binding domain"/>
    <property type="match status" value="1"/>
</dbReference>
<dbReference type="AlphaFoldDB" id="A0A2T2N075"/>
<dbReference type="Pfam" id="PF05199">
    <property type="entry name" value="GMC_oxred_C"/>
    <property type="match status" value="1"/>
</dbReference>
<gene>
    <name evidence="3" type="ORF">BS50DRAFT_580446</name>
</gene>
<dbReference type="GO" id="GO:0016614">
    <property type="term" value="F:oxidoreductase activity, acting on CH-OH group of donors"/>
    <property type="evidence" value="ECO:0007669"/>
    <property type="project" value="InterPro"/>
</dbReference>
<dbReference type="GO" id="GO:0050660">
    <property type="term" value="F:flavin adenine dinucleotide binding"/>
    <property type="evidence" value="ECO:0007669"/>
    <property type="project" value="InterPro"/>
</dbReference>
<evidence type="ECO:0000259" key="2">
    <source>
        <dbReference type="Pfam" id="PF05199"/>
    </source>
</evidence>
<reference evidence="3 4" key="1">
    <citation type="journal article" date="2018" name="Front. Microbiol.">
        <title>Genome-Wide Analysis of Corynespora cassiicola Leaf Fall Disease Putative Effectors.</title>
        <authorList>
            <person name="Lopez D."/>
            <person name="Ribeiro S."/>
            <person name="Label P."/>
            <person name="Fumanal B."/>
            <person name="Venisse J.S."/>
            <person name="Kohler A."/>
            <person name="de Oliveira R.R."/>
            <person name="Labutti K."/>
            <person name="Lipzen A."/>
            <person name="Lail K."/>
            <person name="Bauer D."/>
            <person name="Ohm R.A."/>
            <person name="Barry K.W."/>
            <person name="Spatafora J."/>
            <person name="Grigoriev I.V."/>
            <person name="Martin F.M."/>
            <person name="Pujade-Renaud V."/>
        </authorList>
    </citation>
    <scope>NUCLEOTIDE SEQUENCE [LARGE SCALE GENOMIC DNA]</scope>
    <source>
        <strain evidence="3 4">Philippines</strain>
    </source>
</reference>
<dbReference type="EMBL" id="KZ678192">
    <property type="protein sequence ID" value="PSN58824.1"/>
    <property type="molecule type" value="Genomic_DNA"/>
</dbReference>
<dbReference type="PANTHER" id="PTHR11552:SF80">
    <property type="entry name" value="GMC OXIDOREDUCTASE"/>
    <property type="match status" value="1"/>
</dbReference>
<organism evidence="3 4">
    <name type="scientific">Corynespora cassiicola Philippines</name>
    <dbReference type="NCBI Taxonomy" id="1448308"/>
    <lineage>
        <taxon>Eukaryota</taxon>
        <taxon>Fungi</taxon>
        <taxon>Dikarya</taxon>
        <taxon>Ascomycota</taxon>
        <taxon>Pezizomycotina</taxon>
        <taxon>Dothideomycetes</taxon>
        <taxon>Pleosporomycetidae</taxon>
        <taxon>Pleosporales</taxon>
        <taxon>Corynesporascaceae</taxon>
        <taxon>Corynespora</taxon>
    </lineage>
</organism>
<accession>A0A2T2N075</accession>
<evidence type="ECO:0000313" key="4">
    <source>
        <dbReference type="Proteomes" id="UP000240883"/>
    </source>
</evidence>
<dbReference type="OrthoDB" id="269227at2759"/>
<sequence length="54" mass="5925">MAVVDSKFRVHGVRNLRVVDASVFPHVPGAFPVLPTYIISDKASKDILKDAEDC</sequence>
<protein>
    <recommendedName>
        <fullName evidence="2">Glucose-methanol-choline oxidoreductase C-terminal domain-containing protein</fullName>
    </recommendedName>
</protein>
<dbReference type="STRING" id="1448308.A0A2T2N075"/>
<dbReference type="Proteomes" id="UP000240883">
    <property type="component" value="Unassembled WGS sequence"/>
</dbReference>
<dbReference type="InterPro" id="IPR007867">
    <property type="entry name" value="GMC_OxRtase_C"/>
</dbReference>
<dbReference type="InterPro" id="IPR036188">
    <property type="entry name" value="FAD/NAD-bd_sf"/>
</dbReference>
<dbReference type="SUPFAM" id="SSF51905">
    <property type="entry name" value="FAD/NAD(P)-binding domain"/>
    <property type="match status" value="1"/>
</dbReference>